<evidence type="ECO:0008006" key="5">
    <source>
        <dbReference type="Google" id="ProtNLM"/>
    </source>
</evidence>
<organism evidence="3 4">
    <name type="scientific">Rhodotorula paludigena</name>
    <dbReference type="NCBI Taxonomy" id="86838"/>
    <lineage>
        <taxon>Eukaryota</taxon>
        <taxon>Fungi</taxon>
        <taxon>Dikarya</taxon>
        <taxon>Basidiomycota</taxon>
        <taxon>Pucciniomycotina</taxon>
        <taxon>Microbotryomycetes</taxon>
        <taxon>Sporidiobolales</taxon>
        <taxon>Sporidiobolaceae</taxon>
        <taxon>Rhodotorula</taxon>
    </lineage>
</organism>
<dbReference type="Proteomes" id="UP001342314">
    <property type="component" value="Unassembled WGS sequence"/>
</dbReference>
<evidence type="ECO:0000313" key="3">
    <source>
        <dbReference type="EMBL" id="GJN93635.1"/>
    </source>
</evidence>
<feature type="coiled-coil region" evidence="1">
    <location>
        <begin position="98"/>
        <end position="132"/>
    </location>
</feature>
<accession>A0AAV5GM00</accession>
<evidence type="ECO:0000313" key="4">
    <source>
        <dbReference type="Proteomes" id="UP001342314"/>
    </source>
</evidence>
<proteinExistence type="predicted"/>
<feature type="compositionally biased region" description="Low complexity" evidence="2">
    <location>
        <begin position="566"/>
        <end position="577"/>
    </location>
</feature>
<feature type="coiled-coil region" evidence="1">
    <location>
        <begin position="23"/>
        <end position="66"/>
    </location>
</feature>
<sequence>MPFKGFEMGAKTWQHPEVHRRWVEEEKAKAAEQKKQKDEAKLAKEVEKEQRKLLQKQLAADKLLDKERKEDEYLAKLKADVARLEAKRMGPQPNKIAAYNKERVIKQAEEREKEAEKEVKLTAAEMLKLREKKLEDKKKAQFWRLNDADRHMLELMSPGERVEYGFGPYEEDELEYEPELQQRFSSLGLGTTSANKAHTADKLRKFIFTPGVTAAFEPISLALPLEGVPDLSTLSAEDKATVQLIVQEETQRLREELAKYAIEEFGANALLQFETSGAVPVEDEAQLQAGILYEIRGQGIPARLASSKPHLRAQRPSQYTRFAAAAHPSPSAGGGRGWQGFGGAAAAGGGGGWGANAYEANGGAGWRDPPLFGDHAQRDGWGPTAGGAGGGSGWDAWTGGAVAGGGAQHGWGATGLPGGWNASATERQDGGAFWHGLPNRAPRARQPHGIHAQAPAALRNLPWGAQQYVKRMREQQEREERELAAAAAAGGAAAGFPGAAAGFTAPLASQTPKVPFATEDPALFGNAFPRPSYPLSPVAPSLRAVPAPPPAQTGATGWGSPLANGQAAAAAAQHAQQPGMAETRPVATTDPDNGGVGVGGGGSGGGSGGLAGWFGWGKAAPAPAPAPAAAAPVAQAPASSAQPQAQVGGADWKMGQAW</sequence>
<gene>
    <name evidence="3" type="ORF">Rhopal_006692-T1</name>
</gene>
<feature type="compositionally biased region" description="Low complexity" evidence="2">
    <location>
        <begin position="621"/>
        <end position="650"/>
    </location>
</feature>
<name>A0AAV5GM00_9BASI</name>
<feature type="region of interest" description="Disordered" evidence="2">
    <location>
        <begin position="544"/>
        <end position="604"/>
    </location>
</feature>
<feature type="compositionally biased region" description="Gly residues" evidence="2">
    <location>
        <begin position="594"/>
        <end position="604"/>
    </location>
</feature>
<dbReference type="EMBL" id="BQKY01000014">
    <property type="protein sequence ID" value="GJN93635.1"/>
    <property type="molecule type" value="Genomic_DNA"/>
</dbReference>
<feature type="region of interest" description="Disordered" evidence="2">
    <location>
        <begin position="621"/>
        <end position="658"/>
    </location>
</feature>
<evidence type="ECO:0000256" key="2">
    <source>
        <dbReference type="SAM" id="MobiDB-lite"/>
    </source>
</evidence>
<comment type="caution">
    <text evidence="3">The sequence shown here is derived from an EMBL/GenBank/DDBJ whole genome shotgun (WGS) entry which is preliminary data.</text>
</comment>
<protein>
    <recommendedName>
        <fullName evidence="5">CBF1-interacting co-repressor CIR N-terminal domain-containing protein</fullName>
    </recommendedName>
</protein>
<dbReference type="AlphaFoldDB" id="A0AAV5GM00"/>
<keyword evidence="1" id="KW-0175">Coiled coil</keyword>
<evidence type="ECO:0000256" key="1">
    <source>
        <dbReference type="SAM" id="Coils"/>
    </source>
</evidence>
<reference evidence="3 4" key="1">
    <citation type="submission" date="2021-12" db="EMBL/GenBank/DDBJ databases">
        <title>High titer production of polyol ester of fatty acids by Rhodotorula paludigena BS15 towards product separation-free biomass refinery.</title>
        <authorList>
            <person name="Mano J."/>
            <person name="Ono H."/>
            <person name="Tanaka T."/>
            <person name="Naito K."/>
            <person name="Sushida H."/>
            <person name="Ike M."/>
            <person name="Tokuyasu K."/>
            <person name="Kitaoka M."/>
        </authorList>
    </citation>
    <scope>NUCLEOTIDE SEQUENCE [LARGE SCALE GENOMIC DNA]</scope>
    <source>
        <strain evidence="3 4">BS15</strain>
    </source>
</reference>
<keyword evidence="4" id="KW-1185">Reference proteome</keyword>